<evidence type="ECO:0000256" key="4">
    <source>
        <dbReference type="ARBA" id="ARBA00022989"/>
    </source>
</evidence>
<feature type="transmembrane region" description="Helical" evidence="6">
    <location>
        <begin position="136"/>
        <end position="155"/>
    </location>
</feature>
<evidence type="ECO:0000256" key="6">
    <source>
        <dbReference type="SAM" id="Phobius"/>
    </source>
</evidence>
<feature type="transmembrane region" description="Helical" evidence="6">
    <location>
        <begin position="36"/>
        <end position="58"/>
    </location>
</feature>
<evidence type="ECO:0000256" key="3">
    <source>
        <dbReference type="ARBA" id="ARBA00022692"/>
    </source>
</evidence>
<dbReference type="InterPro" id="IPR002797">
    <property type="entry name" value="Polysacc_synth"/>
</dbReference>
<feature type="transmembrane region" description="Helical" evidence="6">
    <location>
        <begin position="281"/>
        <end position="301"/>
    </location>
</feature>
<dbReference type="PANTHER" id="PTHR30250">
    <property type="entry name" value="PST FAMILY PREDICTED COLANIC ACID TRANSPORTER"/>
    <property type="match status" value="1"/>
</dbReference>
<protein>
    <submittedName>
        <fullName evidence="7">Uncharacterized protein</fullName>
    </submittedName>
</protein>
<dbReference type="PANTHER" id="PTHR30250:SF11">
    <property type="entry name" value="O-ANTIGEN TRANSPORTER-RELATED"/>
    <property type="match status" value="1"/>
</dbReference>
<feature type="transmembrane region" description="Helical" evidence="6">
    <location>
        <begin position="70"/>
        <end position="96"/>
    </location>
</feature>
<dbReference type="EMBL" id="CP000507">
    <property type="protein sequence ID" value="ABM00460.1"/>
    <property type="molecule type" value="Genomic_DNA"/>
</dbReference>
<comment type="subcellular location">
    <subcellularLocation>
        <location evidence="1">Cell membrane</location>
        <topology evidence="1">Multi-pass membrane protein</topology>
    </subcellularLocation>
</comment>
<keyword evidence="5 6" id="KW-0472">Membrane</keyword>
<gene>
    <name evidence="7" type="ordered locus">Sama_2254</name>
</gene>
<organism evidence="7 8">
    <name type="scientific">Shewanella amazonensis (strain ATCC BAA-1098 / SB2B)</name>
    <dbReference type="NCBI Taxonomy" id="326297"/>
    <lineage>
        <taxon>Bacteria</taxon>
        <taxon>Pseudomonadati</taxon>
        <taxon>Pseudomonadota</taxon>
        <taxon>Gammaproteobacteria</taxon>
        <taxon>Alteromonadales</taxon>
        <taxon>Shewanellaceae</taxon>
        <taxon>Shewanella</taxon>
    </lineage>
</organism>
<dbReference type="InterPro" id="IPR050833">
    <property type="entry name" value="Poly_Biosynth_Transport"/>
</dbReference>
<dbReference type="HOGENOM" id="CLU_688657_0_0_6"/>
<feature type="transmembrane region" description="Helical" evidence="6">
    <location>
        <begin position="102"/>
        <end position="129"/>
    </location>
</feature>
<name>A1S7V3_SHEAM</name>
<dbReference type="RefSeq" id="WP_011760367.1">
    <property type="nucleotide sequence ID" value="NC_008700.1"/>
</dbReference>
<keyword evidence="4 6" id="KW-1133">Transmembrane helix</keyword>
<sequence length="400" mass="46261">MNNIFYYSSTLVKALSSYLLVFIISNNYTSEELGVYFYYLAIASFLSVAIPLGINSYIERLSYSNKKAKYIFSFAFSLVFLSTVIFTLILSIFSIFYESGDIRLIIFVVGLLSFYKAIEILLEAVLIVLQKYKAIFVYWIVVLSLYFVLMCIFWTQDLIMKIETLITIISIFMVVVCILISRSTGALIFLDVSQSLFNKFKYVNLSFTWNMFFVSLLNTGIAVVDRIILGAMQSKEVLAIYSVCYMIVFSIHRFFSTPFCLKIAQSLYRSHDYRSYRQNVLSGLFYLLLFLSLIILTFYAYFFKIFSIDRPSIFFLLVLALSVIVFFIYTSLVTILKLKYMQDTILKVNIFVFLSNIILNLSLVPYFSLLGAAFSTLITYSLGLIYYSLVIFKLEKCFGE</sequence>
<evidence type="ECO:0000256" key="1">
    <source>
        <dbReference type="ARBA" id="ARBA00004651"/>
    </source>
</evidence>
<proteinExistence type="predicted"/>
<feature type="transmembrane region" description="Helical" evidence="6">
    <location>
        <begin position="5"/>
        <end position="24"/>
    </location>
</feature>
<evidence type="ECO:0000313" key="7">
    <source>
        <dbReference type="EMBL" id="ABM00460.1"/>
    </source>
</evidence>
<reference evidence="7 8" key="1">
    <citation type="submission" date="2006-12" db="EMBL/GenBank/DDBJ databases">
        <title>Complete sequence of Shewanella amazonensis SB2B.</title>
        <authorList>
            <consortium name="US DOE Joint Genome Institute"/>
            <person name="Copeland A."/>
            <person name="Lucas S."/>
            <person name="Lapidus A."/>
            <person name="Barry K."/>
            <person name="Detter J.C."/>
            <person name="Glavina del Rio T."/>
            <person name="Hammon N."/>
            <person name="Israni S."/>
            <person name="Dalin E."/>
            <person name="Tice H."/>
            <person name="Pitluck S."/>
            <person name="Munk A.C."/>
            <person name="Brettin T."/>
            <person name="Bruce D."/>
            <person name="Han C."/>
            <person name="Tapia R."/>
            <person name="Gilna P."/>
            <person name="Schmutz J."/>
            <person name="Larimer F."/>
            <person name="Land M."/>
            <person name="Hauser L."/>
            <person name="Kyrpides N."/>
            <person name="Mikhailova N."/>
            <person name="Fredrickson J."/>
            <person name="Richardson P."/>
        </authorList>
    </citation>
    <scope>NUCLEOTIDE SEQUENCE [LARGE SCALE GENOMIC DNA]</scope>
    <source>
        <strain evidence="8">ATCC BAA-1098 / SB2B</strain>
    </source>
</reference>
<dbReference type="AlphaFoldDB" id="A1S7V3"/>
<keyword evidence="3 6" id="KW-0812">Transmembrane</keyword>
<feature type="transmembrane region" description="Helical" evidence="6">
    <location>
        <begin position="167"/>
        <end position="190"/>
    </location>
</feature>
<feature type="transmembrane region" description="Helical" evidence="6">
    <location>
        <begin position="211"/>
        <end position="232"/>
    </location>
</feature>
<evidence type="ECO:0000313" key="8">
    <source>
        <dbReference type="Proteomes" id="UP000009175"/>
    </source>
</evidence>
<evidence type="ECO:0000256" key="5">
    <source>
        <dbReference type="ARBA" id="ARBA00023136"/>
    </source>
</evidence>
<feature type="transmembrane region" description="Helical" evidence="6">
    <location>
        <begin position="373"/>
        <end position="392"/>
    </location>
</feature>
<feature type="transmembrane region" description="Helical" evidence="6">
    <location>
        <begin position="348"/>
        <end position="367"/>
    </location>
</feature>
<dbReference type="Proteomes" id="UP000009175">
    <property type="component" value="Chromosome"/>
</dbReference>
<dbReference type="KEGG" id="saz:Sama_2254"/>
<evidence type="ECO:0000256" key="2">
    <source>
        <dbReference type="ARBA" id="ARBA00022475"/>
    </source>
</evidence>
<feature type="transmembrane region" description="Helical" evidence="6">
    <location>
        <begin position="238"/>
        <end position="261"/>
    </location>
</feature>
<dbReference type="Pfam" id="PF01943">
    <property type="entry name" value="Polysacc_synt"/>
    <property type="match status" value="1"/>
</dbReference>
<feature type="transmembrane region" description="Helical" evidence="6">
    <location>
        <begin position="313"/>
        <end position="336"/>
    </location>
</feature>
<dbReference type="GO" id="GO:0005886">
    <property type="term" value="C:plasma membrane"/>
    <property type="evidence" value="ECO:0007669"/>
    <property type="project" value="UniProtKB-SubCell"/>
</dbReference>
<keyword evidence="2" id="KW-1003">Cell membrane</keyword>
<dbReference type="STRING" id="326297.Sama_2254"/>
<keyword evidence="8" id="KW-1185">Reference proteome</keyword>
<accession>A1S7V3</accession>